<dbReference type="PANTHER" id="PTHR13303">
    <property type="entry name" value="PREFOLDIN SUBUNIT 2"/>
    <property type="match status" value="1"/>
</dbReference>
<dbReference type="GO" id="GO:0006457">
    <property type="term" value="P:protein folding"/>
    <property type="evidence" value="ECO:0007669"/>
    <property type="project" value="InterPro"/>
</dbReference>
<dbReference type="Gene3D" id="1.10.287.370">
    <property type="match status" value="1"/>
</dbReference>
<gene>
    <name evidence="5" type="ORF">PCL_07679</name>
    <name evidence="4" type="ORF">Purlil1_4434</name>
</gene>
<reference evidence="5" key="1">
    <citation type="submission" date="2015-05" db="EMBL/GenBank/DDBJ databases">
        <authorList>
            <person name="Wang D.B."/>
            <person name="Wang M."/>
        </authorList>
    </citation>
    <scope>NUCLEOTIDE SEQUENCE</scope>
    <source>
        <strain evidence="5">36-1</strain>
    </source>
</reference>
<comment type="caution">
    <text evidence="5">The sequence shown here is derived from an EMBL/GenBank/DDBJ whole genome shotgun (WGS) entry which is preliminary data.</text>
</comment>
<keyword evidence="7" id="KW-1185">Reference proteome</keyword>
<dbReference type="GO" id="GO:0016272">
    <property type="term" value="C:prefoldin complex"/>
    <property type="evidence" value="ECO:0007669"/>
    <property type="project" value="InterPro"/>
</dbReference>
<dbReference type="EMBL" id="LCWV01000003">
    <property type="protein sequence ID" value="PWI74365.1"/>
    <property type="molecule type" value="Genomic_DNA"/>
</dbReference>
<evidence type="ECO:0000256" key="2">
    <source>
        <dbReference type="ARBA" id="ARBA00023186"/>
    </source>
</evidence>
<dbReference type="FunFam" id="1.10.287.370:FF:000002">
    <property type="entry name" value="Prefoldin subunit 2"/>
    <property type="match status" value="1"/>
</dbReference>
<dbReference type="Proteomes" id="UP000245956">
    <property type="component" value="Unassembled WGS sequence"/>
</dbReference>
<sequence length="194" mass="21767">MGESSDHRWAVPTVVAFSGHSVGFGELPASPAKLQAAKTTTFEEADLIRPVSLPRLANRLTSHRVTDKGAAEHRIMSSEQQAAPAKKQQDLQATYSNYKNTLQQIAQKIGDIEQEAEEHKLVLETLEPLAEDRKCFRLINGVLVERTVKDVVPALQTNQDGLKKVLDDLVKQYKTKQDELDKWKKKNNVQVVQQ</sequence>
<name>A0A2U3EIL5_PURLI</name>
<evidence type="ECO:0000256" key="1">
    <source>
        <dbReference type="ARBA" id="ARBA00008045"/>
    </source>
</evidence>
<reference evidence="5 6" key="2">
    <citation type="journal article" date="2016" name="Front. Microbiol.">
        <title>Genome and transcriptome sequences reveal the specific parasitism of the nematophagous Purpureocillium lilacinum 36-1.</title>
        <authorList>
            <person name="Xie J."/>
            <person name="Li S."/>
            <person name="Mo C."/>
            <person name="Xiao X."/>
            <person name="Peng D."/>
            <person name="Wang G."/>
            <person name="Xiao Y."/>
        </authorList>
    </citation>
    <scope>NUCLEOTIDE SEQUENCE [LARGE SCALE GENOMIC DNA]</scope>
    <source>
        <strain evidence="5 6">36-1</strain>
    </source>
</reference>
<dbReference type="InterPro" id="IPR009053">
    <property type="entry name" value="Prefoldin"/>
</dbReference>
<dbReference type="Pfam" id="PF01920">
    <property type="entry name" value="Prefoldin_2"/>
    <property type="match status" value="1"/>
</dbReference>
<dbReference type="AlphaFoldDB" id="A0A2U3EIL5"/>
<comment type="similarity">
    <text evidence="1">Belongs to the prefoldin subunit beta family.</text>
</comment>
<evidence type="ECO:0000313" key="5">
    <source>
        <dbReference type="EMBL" id="PWI74365.1"/>
    </source>
</evidence>
<reference evidence="4" key="3">
    <citation type="submission" date="2023-11" db="EMBL/GenBank/DDBJ databases">
        <authorList>
            <person name="Beijen E."/>
            <person name="Ohm R.A."/>
        </authorList>
    </citation>
    <scope>NUCLEOTIDE SEQUENCE</scope>
    <source>
        <strain evidence="4">CBS 150709</strain>
    </source>
</reference>
<dbReference type="InterPro" id="IPR002777">
    <property type="entry name" value="PFD_beta-like"/>
</dbReference>
<dbReference type="InterPro" id="IPR027235">
    <property type="entry name" value="PFD2"/>
</dbReference>
<feature type="coiled-coil region" evidence="3">
    <location>
        <begin position="88"/>
        <end position="122"/>
    </location>
</feature>
<evidence type="ECO:0000313" key="4">
    <source>
        <dbReference type="EMBL" id="KAK4091420.1"/>
    </source>
</evidence>
<accession>A0A2U3EIL5</accession>
<keyword evidence="2" id="KW-0143">Chaperone</keyword>
<proteinExistence type="inferred from homology"/>
<reference evidence="4 7" key="4">
    <citation type="journal article" date="2024" name="Microbiol. Resour. Announc.">
        <title>Genome annotations for the ascomycete fungi Trichoderma harzianum, Trichoderma aggressivum, and Purpureocillium lilacinum.</title>
        <authorList>
            <person name="Beijen E.P.W."/>
            <person name="Ohm R.A."/>
        </authorList>
    </citation>
    <scope>NUCLEOTIDE SEQUENCE [LARGE SCALE GENOMIC DNA]</scope>
    <source>
        <strain evidence="4 7">CBS 150709</strain>
    </source>
</reference>
<evidence type="ECO:0000313" key="7">
    <source>
        <dbReference type="Proteomes" id="UP001287286"/>
    </source>
</evidence>
<evidence type="ECO:0000256" key="3">
    <source>
        <dbReference type="SAM" id="Coils"/>
    </source>
</evidence>
<dbReference type="SUPFAM" id="SSF46579">
    <property type="entry name" value="Prefoldin"/>
    <property type="match status" value="1"/>
</dbReference>
<dbReference type="CDD" id="cd23163">
    <property type="entry name" value="Prefoldin_2"/>
    <property type="match status" value="1"/>
</dbReference>
<evidence type="ECO:0000313" key="6">
    <source>
        <dbReference type="Proteomes" id="UP000245956"/>
    </source>
</evidence>
<dbReference type="EMBL" id="JAWRVI010000012">
    <property type="protein sequence ID" value="KAK4091420.1"/>
    <property type="molecule type" value="Genomic_DNA"/>
</dbReference>
<evidence type="ECO:0008006" key="8">
    <source>
        <dbReference type="Google" id="ProtNLM"/>
    </source>
</evidence>
<dbReference type="Proteomes" id="UP001287286">
    <property type="component" value="Unassembled WGS sequence"/>
</dbReference>
<keyword evidence="3" id="KW-0175">Coiled coil</keyword>
<dbReference type="GO" id="GO:0051082">
    <property type="term" value="F:unfolded protein binding"/>
    <property type="evidence" value="ECO:0007669"/>
    <property type="project" value="InterPro"/>
</dbReference>
<protein>
    <recommendedName>
        <fullName evidence="8">Prefoldin subunit 2</fullName>
    </recommendedName>
</protein>
<organism evidence="5 6">
    <name type="scientific">Purpureocillium lilacinum</name>
    <name type="common">Paecilomyces lilacinus</name>
    <dbReference type="NCBI Taxonomy" id="33203"/>
    <lineage>
        <taxon>Eukaryota</taxon>
        <taxon>Fungi</taxon>
        <taxon>Dikarya</taxon>
        <taxon>Ascomycota</taxon>
        <taxon>Pezizomycotina</taxon>
        <taxon>Sordariomycetes</taxon>
        <taxon>Hypocreomycetidae</taxon>
        <taxon>Hypocreales</taxon>
        <taxon>Ophiocordycipitaceae</taxon>
        <taxon>Purpureocillium</taxon>
    </lineage>
</organism>